<evidence type="ECO:0000313" key="6">
    <source>
        <dbReference type="Proteomes" id="UP000265560"/>
    </source>
</evidence>
<dbReference type="Pfam" id="PF12833">
    <property type="entry name" value="HTH_18"/>
    <property type="match status" value="1"/>
</dbReference>
<dbReference type="Proteomes" id="UP000265560">
    <property type="component" value="Chromosome"/>
</dbReference>
<protein>
    <submittedName>
        <fullName evidence="5">AraC family transcriptional regulator</fullName>
    </submittedName>
</protein>
<dbReference type="GO" id="GO:0005829">
    <property type="term" value="C:cytosol"/>
    <property type="evidence" value="ECO:0007669"/>
    <property type="project" value="TreeGrafter"/>
</dbReference>
<dbReference type="InterPro" id="IPR009057">
    <property type="entry name" value="Homeodomain-like_sf"/>
</dbReference>
<dbReference type="Gene3D" id="1.10.10.60">
    <property type="entry name" value="Homeodomain-like"/>
    <property type="match status" value="1"/>
</dbReference>
<dbReference type="InterPro" id="IPR018060">
    <property type="entry name" value="HTH_AraC"/>
</dbReference>
<dbReference type="OrthoDB" id="6506763at2"/>
<dbReference type="EMBL" id="CP032419">
    <property type="protein sequence ID" value="AYC33250.1"/>
    <property type="molecule type" value="Genomic_DNA"/>
</dbReference>
<proteinExistence type="predicted"/>
<dbReference type="Pfam" id="PF12625">
    <property type="entry name" value="Arabinose_bd"/>
    <property type="match status" value="1"/>
</dbReference>
<dbReference type="GO" id="GO:0003700">
    <property type="term" value="F:DNA-binding transcription factor activity"/>
    <property type="evidence" value="ECO:0007669"/>
    <property type="project" value="InterPro"/>
</dbReference>
<dbReference type="RefSeq" id="WP_119893908.1">
    <property type="nucleotide sequence ID" value="NZ_CP032419.1"/>
</dbReference>
<name>A0A385Z3Y3_9PSED</name>
<keyword evidence="2" id="KW-0238">DNA-binding</keyword>
<evidence type="ECO:0000256" key="2">
    <source>
        <dbReference type="ARBA" id="ARBA00023125"/>
    </source>
</evidence>
<dbReference type="InterPro" id="IPR032687">
    <property type="entry name" value="AraC-type_N"/>
</dbReference>
<dbReference type="PANTHER" id="PTHR47894:SF1">
    <property type="entry name" value="HTH-TYPE TRANSCRIPTIONAL REGULATOR VQSM"/>
    <property type="match status" value="1"/>
</dbReference>
<keyword evidence="6" id="KW-1185">Reference proteome</keyword>
<dbReference type="PROSITE" id="PS01124">
    <property type="entry name" value="HTH_ARAC_FAMILY_2"/>
    <property type="match status" value="1"/>
</dbReference>
<accession>A0A385Z3Y3</accession>
<feature type="domain" description="HTH araC/xylS-type" evidence="4">
    <location>
        <begin position="233"/>
        <end position="337"/>
    </location>
</feature>
<reference evidence="6" key="1">
    <citation type="submission" date="2018-09" db="EMBL/GenBank/DDBJ databases">
        <authorList>
            <person name="Zhu H."/>
        </authorList>
    </citation>
    <scope>NUCLEOTIDE SEQUENCE [LARGE SCALE GENOMIC DNA]</scope>
    <source>
        <strain evidence="6">K2W31S-8</strain>
    </source>
</reference>
<organism evidence="5 6">
    <name type="scientific">Pseudomonas cavernae</name>
    <dbReference type="NCBI Taxonomy" id="2320867"/>
    <lineage>
        <taxon>Bacteria</taxon>
        <taxon>Pseudomonadati</taxon>
        <taxon>Pseudomonadota</taxon>
        <taxon>Gammaproteobacteria</taxon>
        <taxon>Pseudomonadales</taxon>
        <taxon>Pseudomonadaceae</taxon>
        <taxon>Pseudomonas</taxon>
    </lineage>
</organism>
<dbReference type="GO" id="GO:0000976">
    <property type="term" value="F:transcription cis-regulatory region binding"/>
    <property type="evidence" value="ECO:0007669"/>
    <property type="project" value="TreeGrafter"/>
</dbReference>
<dbReference type="PRINTS" id="PR00032">
    <property type="entry name" value="HTHARAC"/>
</dbReference>
<dbReference type="KEGG" id="pcav:D3880_13225"/>
<dbReference type="InterPro" id="IPR020449">
    <property type="entry name" value="Tscrpt_reg_AraC-type_HTH"/>
</dbReference>
<evidence type="ECO:0000259" key="4">
    <source>
        <dbReference type="PROSITE" id="PS01124"/>
    </source>
</evidence>
<keyword evidence="1" id="KW-0805">Transcription regulation</keyword>
<evidence type="ECO:0000256" key="1">
    <source>
        <dbReference type="ARBA" id="ARBA00023015"/>
    </source>
</evidence>
<dbReference type="SMART" id="SM00342">
    <property type="entry name" value="HTH_ARAC"/>
    <property type="match status" value="1"/>
</dbReference>
<dbReference type="PANTHER" id="PTHR47894">
    <property type="entry name" value="HTH-TYPE TRANSCRIPTIONAL REGULATOR GADX"/>
    <property type="match status" value="1"/>
</dbReference>
<evidence type="ECO:0000256" key="3">
    <source>
        <dbReference type="ARBA" id="ARBA00023163"/>
    </source>
</evidence>
<sequence>MKQPPRQPARRSATSVQLLTQFGLDHGLSAEHCLAGTGLNWQMLADPGAEVGSEQELQLIRNLVVALGHIPGIGLQAGMRYRLNTYGIWGFALLSSPNYRSAASIGLRYLDLTYAFTRIHLEESGDEAALFLDDSALPADLRSFILERDSAAIMNIHRDLTNTRLVLTQANFRIAAPSDPTPYLEWFGAAPSFNASNNCLVFPRPVLDLPLPGADPQVVQHCEQQCQRLLTKRRVRTGLARRIRDRLLARPGHLPDMESLASELHMTSRTLRRRLEEQGTSFRQLLEEVRQALAEELLATGLNLEEIAERLGYGEASNFTHAFKRWKGVSPRQYRRQ</sequence>
<evidence type="ECO:0000313" key="5">
    <source>
        <dbReference type="EMBL" id="AYC33250.1"/>
    </source>
</evidence>
<dbReference type="SUPFAM" id="SSF46689">
    <property type="entry name" value="Homeodomain-like"/>
    <property type="match status" value="1"/>
</dbReference>
<keyword evidence="3" id="KW-0804">Transcription</keyword>
<dbReference type="AlphaFoldDB" id="A0A385Z3Y3"/>
<gene>
    <name evidence="5" type="ORF">D3880_13225</name>
</gene>